<reference evidence="3" key="1">
    <citation type="submission" date="2025-08" db="UniProtKB">
        <authorList>
            <consortium name="Ensembl"/>
        </authorList>
    </citation>
    <scope>IDENTIFICATION</scope>
</reference>
<accession>A0A8C1KJZ6</accession>
<reference evidence="3" key="2">
    <citation type="submission" date="2025-09" db="UniProtKB">
        <authorList>
            <consortium name="Ensembl"/>
        </authorList>
    </citation>
    <scope>IDENTIFICATION</scope>
</reference>
<keyword evidence="2" id="KW-1133">Transmembrane helix</keyword>
<dbReference type="Proteomes" id="UP000694427">
    <property type="component" value="Unplaced"/>
</dbReference>
<dbReference type="FunFam" id="2.60.40.10:FF:002431">
    <property type="entry name" value="Si:ch211-222k6.3"/>
    <property type="match status" value="1"/>
</dbReference>
<keyword evidence="2" id="KW-0812">Transmembrane</keyword>
<keyword evidence="4" id="KW-1185">Reference proteome</keyword>
<proteinExistence type="predicted"/>
<organism evidence="3 4">
    <name type="scientific">Cyprinus carpio</name>
    <name type="common">Common carp</name>
    <dbReference type="NCBI Taxonomy" id="7962"/>
    <lineage>
        <taxon>Eukaryota</taxon>
        <taxon>Metazoa</taxon>
        <taxon>Chordata</taxon>
        <taxon>Craniata</taxon>
        <taxon>Vertebrata</taxon>
        <taxon>Euteleostomi</taxon>
        <taxon>Actinopterygii</taxon>
        <taxon>Neopterygii</taxon>
        <taxon>Teleostei</taxon>
        <taxon>Ostariophysi</taxon>
        <taxon>Cypriniformes</taxon>
        <taxon>Cyprinidae</taxon>
        <taxon>Cyprininae</taxon>
        <taxon>Cyprinus</taxon>
    </lineage>
</organism>
<name>A0A8C1KJZ6_CYPCA</name>
<feature type="transmembrane region" description="Helical" evidence="2">
    <location>
        <begin position="212"/>
        <end position="232"/>
    </location>
</feature>
<dbReference type="SUPFAM" id="SSF48726">
    <property type="entry name" value="Immunoglobulin"/>
    <property type="match status" value="1"/>
</dbReference>
<keyword evidence="2" id="KW-0472">Membrane</keyword>
<dbReference type="PANTHER" id="PTHR21063:SF4">
    <property type="entry name" value="CD48 ANTIGEN-RELATED"/>
    <property type="match status" value="1"/>
</dbReference>
<evidence type="ECO:0000256" key="1">
    <source>
        <dbReference type="SAM" id="MobiDB-lite"/>
    </source>
</evidence>
<sequence>MLYSILSQAVTTQTVVKRKSNSCKAHKRWTQSLTRVSDSFNLEQTRFSLYRFTLNHRRGSTLQISLVILFQTSDLLKKMFYSFVFCSLCFWHLAVFCDAVQMISVMDGHSVTLQTNTEIQKEDLLMWKFGAEKSLIAEINAEAGSFNTYDVPDGRFRDRLELDKKTGSLTITNTTTEHAGLYLITISGKTVTEYRFNVTVYDDVFCCDSTEVVIRLALSALVGLATVVVLVYDIRPRRSRHHSNNREQREVQTNSRRTGVHAAFNCQGPPRGHTSDIVL</sequence>
<dbReference type="AlphaFoldDB" id="A0A8C1KJZ6"/>
<feature type="region of interest" description="Disordered" evidence="1">
    <location>
        <begin position="240"/>
        <end position="279"/>
    </location>
</feature>
<evidence type="ECO:0000256" key="2">
    <source>
        <dbReference type="SAM" id="Phobius"/>
    </source>
</evidence>
<dbReference type="Gene3D" id="2.60.40.10">
    <property type="entry name" value="Immunoglobulins"/>
    <property type="match status" value="1"/>
</dbReference>
<dbReference type="InterPro" id="IPR013783">
    <property type="entry name" value="Ig-like_fold"/>
</dbReference>
<evidence type="ECO:0000313" key="3">
    <source>
        <dbReference type="Ensembl" id="ENSCCRP00010048541.1"/>
    </source>
</evidence>
<protein>
    <recommendedName>
        <fullName evidence="5">Immunoglobulin subtype domain-containing protein</fullName>
    </recommendedName>
</protein>
<dbReference type="Ensembl" id="ENSCCRT00010053200.1">
    <property type="protein sequence ID" value="ENSCCRP00010048541.1"/>
    <property type="gene ID" value="ENSCCRG00010020533.1"/>
</dbReference>
<feature type="transmembrane region" description="Helical" evidence="2">
    <location>
        <begin position="80"/>
        <end position="103"/>
    </location>
</feature>
<dbReference type="PANTHER" id="PTHR21063">
    <property type="entry name" value="LFA-3"/>
    <property type="match status" value="1"/>
</dbReference>
<evidence type="ECO:0000313" key="4">
    <source>
        <dbReference type="Proteomes" id="UP000694427"/>
    </source>
</evidence>
<evidence type="ECO:0008006" key="5">
    <source>
        <dbReference type="Google" id="ProtNLM"/>
    </source>
</evidence>
<dbReference type="InterPro" id="IPR036179">
    <property type="entry name" value="Ig-like_dom_sf"/>
</dbReference>